<name>A0A2P2NQ45_RHIMU</name>
<evidence type="ECO:0000313" key="1">
    <source>
        <dbReference type="EMBL" id="MBX44626.1"/>
    </source>
</evidence>
<sequence length="18" mass="2198">MELYARSRYIMLPLLTKV</sequence>
<proteinExistence type="predicted"/>
<dbReference type="AlphaFoldDB" id="A0A2P2NQ45"/>
<accession>A0A2P2NQ45</accession>
<protein>
    <submittedName>
        <fullName evidence="1">Uncharacterized protein</fullName>
    </submittedName>
</protein>
<dbReference type="EMBL" id="GGEC01064142">
    <property type="protein sequence ID" value="MBX44626.1"/>
    <property type="molecule type" value="Transcribed_RNA"/>
</dbReference>
<organism evidence="1">
    <name type="scientific">Rhizophora mucronata</name>
    <name type="common">Asiatic mangrove</name>
    <dbReference type="NCBI Taxonomy" id="61149"/>
    <lineage>
        <taxon>Eukaryota</taxon>
        <taxon>Viridiplantae</taxon>
        <taxon>Streptophyta</taxon>
        <taxon>Embryophyta</taxon>
        <taxon>Tracheophyta</taxon>
        <taxon>Spermatophyta</taxon>
        <taxon>Magnoliopsida</taxon>
        <taxon>eudicotyledons</taxon>
        <taxon>Gunneridae</taxon>
        <taxon>Pentapetalae</taxon>
        <taxon>rosids</taxon>
        <taxon>fabids</taxon>
        <taxon>Malpighiales</taxon>
        <taxon>Rhizophoraceae</taxon>
        <taxon>Rhizophora</taxon>
    </lineage>
</organism>
<reference evidence="1" key="1">
    <citation type="submission" date="2018-02" db="EMBL/GenBank/DDBJ databases">
        <title>Rhizophora mucronata_Transcriptome.</title>
        <authorList>
            <person name="Meera S.P."/>
            <person name="Sreeshan A."/>
            <person name="Augustine A."/>
        </authorList>
    </citation>
    <scope>NUCLEOTIDE SEQUENCE</scope>
    <source>
        <tissue evidence="1">Leaf</tissue>
    </source>
</reference>